<evidence type="ECO:0000256" key="1">
    <source>
        <dbReference type="ARBA" id="ARBA00004514"/>
    </source>
</evidence>
<keyword evidence="7" id="KW-0282">Flagellum</keyword>
<evidence type="ECO:0000256" key="3">
    <source>
        <dbReference type="ARBA" id="ARBA00022795"/>
    </source>
</evidence>
<evidence type="ECO:0000256" key="6">
    <source>
        <dbReference type="SAM" id="Coils"/>
    </source>
</evidence>
<keyword evidence="9" id="KW-1185">Reference proteome</keyword>
<keyword evidence="6" id="KW-0175">Coiled coil</keyword>
<dbReference type="Proteomes" id="UP001165568">
    <property type="component" value="Unassembled WGS sequence"/>
</dbReference>
<dbReference type="NCBIfam" id="NF007836">
    <property type="entry name" value="PRK10548.1"/>
    <property type="match status" value="1"/>
</dbReference>
<name>A0AA41Y0X2_9GAMM</name>
<dbReference type="InterPro" id="IPR008622">
    <property type="entry name" value="FliT"/>
</dbReference>
<dbReference type="Pfam" id="PF05400">
    <property type="entry name" value="FliT"/>
    <property type="match status" value="1"/>
</dbReference>
<dbReference type="Proteomes" id="UP001165569">
    <property type="component" value="Unassembled WGS sequence"/>
</dbReference>
<keyword evidence="7" id="KW-0969">Cilium</keyword>
<gene>
    <name evidence="7" type="primary">fliT</name>
    <name evidence="7" type="ORF">NC803_16140</name>
    <name evidence="8" type="ORF">NC856_16225</name>
</gene>
<proteinExistence type="predicted"/>
<keyword evidence="3" id="KW-1005">Bacterial flagellum biogenesis</keyword>
<keyword evidence="2" id="KW-0963">Cytoplasm</keyword>
<comment type="subcellular location">
    <subcellularLocation>
        <location evidence="1">Cytoplasm</location>
        <location evidence="1">Cytosol</location>
    </subcellularLocation>
</comment>
<sequence length="122" mass="14290">MDNLHQLLKDYQQLQFLSRKILGLASNGLWDELVELEIVYIQTVENLTKHPIPDNIDSVMRLHFREILQEIIDTESKVKELLQKRMDELSTLMKRTVAQQNANIAYNEFATRNWHPDGTNGN</sequence>
<evidence type="ECO:0000313" key="7">
    <source>
        <dbReference type="EMBL" id="MCV9880367.1"/>
    </source>
</evidence>
<organism evidence="7 10">
    <name type="scientific">Brenneria izbisi</name>
    <dbReference type="NCBI Taxonomy" id="2939450"/>
    <lineage>
        <taxon>Bacteria</taxon>
        <taxon>Pseudomonadati</taxon>
        <taxon>Pseudomonadota</taxon>
        <taxon>Gammaproteobacteria</taxon>
        <taxon>Enterobacterales</taxon>
        <taxon>Pectobacteriaceae</taxon>
        <taxon>Brenneria</taxon>
    </lineage>
</organism>
<dbReference type="EMBL" id="JAMPJT010000016">
    <property type="protein sequence ID" value="MCV9880367.1"/>
    <property type="molecule type" value="Genomic_DNA"/>
</dbReference>
<keyword evidence="4" id="KW-0143">Chaperone</keyword>
<evidence type="ECO:0000256" key="2">
    <source>
        <dbReference type="ARBA" id="ARBA00022490"/>
    </source>
</evidence>
<feature type="coiled-coil region" evidence="6">
    <location>
        <begin position="64"/>
        <end position="99"/>
    </location>
</feature>
<protein>
    <recommendedName>
        <fullName evidence="5">Flagellar protein FliT</fullName>
    </recommendedName>
</protein>
<evidence type="ECO:0000256" key="4">
    <source>
        <dbReference type="ARBA" id="ARBA00023186"/>
    </source>
</evidence>
<reference evidence="7" key="1">
    <citation type="submission" date="2022-04" db="EMBL/GenBank/DDBJ databases">
        <title>Brenneria sp. isolated from walnut trees in Serbia.</title>
        <authorList>
            <person name="Gasic K."/>
            <person name="Zlatkovic N."/>
            <person name="Kuzmanovic N."/>
        </authorList>
    </citation>
    <scope>NUCLEOTIDE SEQUENCE</scope>
    <source>
        <strain evidence="8">KBI 423</strain>
        <strain evidence="7">KBI 447</strain>
    </source>
</reference>
<evidence type="ECO:0000256" key="5">
    <source>
        <dbReference type="ARBA" id="ARBA00093797"/>
    </source>
</evidence>
<evidence type="ECO:0000313" key="9">
    <source>
        <dbReference type="Proteomes" id="UP001165568"/>
    </source>
</evidence>
<comment type="caution">
    <text evidence="7">The sequence shown here is derived from an EMBL/GenBank/DDBJ whole genome shotgun (WGS) entry which is preliminary data.</text>
</comment>
<dbReference type="GO" id="GO:0044781">
    <property type="term" value="P:bacterial-type flagellum organization"/>
    <property type="evidence" value="ECO:0007669"/>
    <property type="project" value="UniProtKB-KW"/>
</dbReference>
<dbReference type="RefSeq" id="WP_264091489.1">
    <property type="nucleotide sequence ID" value="NZ_JAMPJT010000016.1"/>
</dbReference>
<dbReference type="Gene3D" id="1.20.58.380">
    <property type="entry name" value="Flagellar protein flit"/>
    <property type="match status" value="1"/>
</dbReference>
<evidence type="ECO:0000313" key="10">
    <source>
        <dbReference type="Proteomes" id="UP001165569"/>
    </source>
</evidence>
<accession>A0AA41Y0X2</accession>
<dbReference type="AlphaFoldDB" id="A0AA41Y0X2"/>
<keyword evidence="7" id="KW-0966">Cell projection</keyword>
<dbReference type="EMBL" id="JAMPJU010000016">
    <property type="protein sequence ID" value="MCV9883805.1"/>
    <property type="molecule type" value="Genomic_DNA"/>
</dbReference>
<evidence type="ECO:0000313" key="8">
    <source>
        <dbReference type="EMBL" id="MCV9883805.1"/>
    </source>
</evidence>